<dbReference type="Gene3D" id="1.10.1000.11">
    <property type="entry name" value="Arf Nucleotide-binding Site Opener,domain 2"/>
    <property type="match status" value="1"/>
</dbReference>
<dbReference type="InterPro" id="IPR016024">
    <property type="entry name" value="ARM-type_fold"/>
</dbReference>
<dbReference type="PANTHER" id="PTHR10663:SF388">
    <property type="entry name" value="GOLGI-SPECIFIC BREFELDIN A-RESISTANCE GUANINE NUCLEOTIDE EXCHANGE FACTOR 1"/>
    <property type="match status" value="1"/>
</dbReference>
<dbReference type="Pfam" id="PF12783">
    <property type="entry name" value="Sec7-like_HUS"/>
    <property type="match status" value="1"/>
</dbReference>
<dbReference type="GO" id="GO:0005085">
    <property type="term" value="F:guanyl-nucleotide exchange factor activity"/>
    <property type="evidence" value="ECO:0007669"/>
    <property type="project" value="InterPro"/>
</dbReference>
<dbReference type="FunFam" id="1.10.1000.11:FF:000002">
    <property type="entry name" value="Cytohesin 1"/>
    <property type="match status" value="1"/>
</dbReference>
<protein>
    <recommendedName>
        <fullName evidence="2">SEC7 domain-containing protein</fullName>
    </recommendedName>
</protein>
<dbReference type="Pfam" id="PF23325">
    <property type="entry name" value="TPR_28"/>
    <property type="match status" value="1"/>
</dbReference>
<dbReference type="Gene3D" id="1.10.220.20">
    <property type="match status" value="1"/>
</dbReference>
<comment type="caution">
    <text evidence="3">The sequence shown here is derived from an EMBL/GenBank/DDBJ whole genome shotgun (WGS) entry which is preliminary data.</text>
</comment>
<organism evidence="3 4">
    <name type="scientific">Hydnum rufescens UP504</name>
    <dbReference type="NCBI Taxonomy" id="1448309"/>
    <lineage>
        <taxon>Eukaryota</taxon>
        <taxon>Fungi</taxon>
        <taxon>Dikarya</taxon>
        <taxon>Basidiomycota</taxon>
        <taxon>Agaricomycotina</taxon>
        <taxon>Agaricomycetes</taxon>
        <taxon>Cantharellales</taxon>
        <taxon>Hydnaceae</taxon>
        <taxon>Hydnum</taxon>
    </lineage>
</organism>
<dbReference type="InterPro" id="IPR056604">
    <property type="entry name" value="GBF1-like_TPR"/>
</dbReference>
<dbReference type="GO" id="GO:0005794">
    <property type="term" value="C:Golgi apparatus"/>
    <property type="evidence" value="ECO:0007669"/>
    <property type="project" value="UniProtKB-ARBA"/>
</dbReference>
<feature type="domain" description="SEC7" evidence="2">
    <location>
        <begin position="538"/>
        <end position="732"/>
    </location>
</feature>
<accession>A0A9P6E1Q2</accession>
<evidence type="ECO:0000259" key="2">
    <source>
        <dbReference type="PROSITE" id="PS50190"/>
    </source>
</evidence>
<name>A0A9P6E1Q2_9AGAM</name>
<dbReference type="Proteomes" id="UP000886523">
    <property type="component" value="Unassembled WGS sequence"/>
</dbReference>
<feature type="region of interest" description="Disordered" evidence="1">
    <location>
        <begin position="1443"/>
        <end position="1482"/>
    </location>
</feature>
<dbReference type="GO" id="GO:0032012">
    <property type="term" value="P:regulation of ARF protein signal transduction"/>
    <property type="evidence" value="ECO:0007669"/>
    <property type="project" value="InterPro"/>
</dbReference>
<feature type="region of interest" description="Disordered" evidence="1">
    <location>
        <begin position="38"/>
        <end position="69"/>
    </location>
</feature>
<dbReference type="InterPro" id="IPR000904">
    <property type="entry name" value="Sec7_dom"/>
</dbReference>
<dbReference type="SUPFAM" id="SSF48425">
    <property type="entry name" value="Sec7 domain"/>
    <property type="match status" value="1"/>
</dbReference>
<dbReference type="SMART" id="SM00222">
    <property type="entry name" value="Sec7"/>
    <property type="match status" value="1"/>
</dbReference>
<dbReference type="OrthoDB" id="10258608at2759"/>
<gene>
    <name evidence="3" type="ORF">BS47DRAFT_1379647</name>
</gene>
<feature type="region of interest" description="Disordered" evidence="1">
    <location>
        <begin position="232"/>
        <end position="268"/>
    </location>
</feature>
<sequence length="1482" mass="164342">MAIYELSIQSSHLVYAEVIAVTSAMRKNSRWSSLSSRGFPSVGSSMGLRRTTHQTDHRPRDPHPESDLMGGFEQLKRALRSIQTDVRQLPVSTLLGPFLDIIRSPLSTGPISSTALASLHTFLVYGLVSPTAADIHPALTALSNTISHIQFEGSDPASDEILLFRMLAVIDACMTGPLGPHLGDVQVCELLEAVLTICCQMRRSEILRRAAAATMHSLARTVFSKLNTLDPEEAERQLRQQEESETSSAFTEKLEPETGTSTEPHPPAPPYGLLSIRELIRVVVNLLDPTDPVHTDSIRLAALDILNVVLQVSGNTIGSFPSLYTIMTDKGCKFLFQLARSDNLLILQLSLRVISLLFDTMRQHLKLQQELFISFTLDRLASFSIPNPPTLRLKLGNPPPLLLAPQPHLARAMLLQIPPEEDDIPRPYPRLGVQPARGETRELLLETLGHLARQPSFFGDLWVNYDCDMNCEDLFERLVAFLTSGVYADQYPGVLESHQYTSQLMRLDLLLTFIDQMASRAEYESSAPPSSDFPKPEQMNRLKAQKKLLLTGTARFNSKPKSGLAFLEENGLIYSDSHGKAGVPRAQSLAMFLKNAPRLDKKLVGEYLSKAENVDVLKAFIGLYDFRNKSIAEAMREMLESFRLPGEAQQIERITSTFAEIFFASEPAGINSQDAVFVLAFAVIMLNTDLHSPNIRKRMTAEDFQRNLRGVNFGSDFAPEYLQNIYDTIRKREIIMPEEHTGQAGFDYAWKELSLRSKTSGPLIVCHTDIFDETMFKLAWKPIVSSIASAFETFEDEYVVQKVITGFRQCATLAGKFHLPEVFDYVVMSLSHATGLLQDDVSMNSGHPVTVNFPEVEVDGQTVTVSSLAIRFGTSFRGQLAAVVLFNIANGNGNAIRGGWTQIFEMFQTLFLHSLLPTRMLQTEDFLGGVSMIPMQGNASTPTPVPARSDGGLLSTLSSYLLTPYGPSTEVAMPEVTDRDVENTLSAIDCIAACRLHELYTQIMLLDWDALVAVVKALTDLADRRTIRLLARVSENNARYESPAKQLPYDPASVFLLETMVSITVQKPDNIEDIWPLVFQHISGLLSSAVRFSVLLIERTVVGLLRIALILAAKPSLRDQLYIALDLLGSLPPVIVSAVAEQLTAGIALIIKQHRDVISSSTEWGLVFALIKESWGLISILEEFAYVPGRAVAFKSDRRTRTVEATPLNPNLERGLKAIDLLFTLKGTLPRWIDQSSLPREQAWKAGWTPLLVAIGRQCAGLIPEMRHLSLNCLQRVLLGPHILAQGNAAIDVIYLFDHVVFPMVDDLLRPELDEDARHHHHHRGPLSESRLKASTLLCKSFLHFEIGSTSTANPELRELWLIVLDFSDRLMRSCGRQDQLFEAVPESIKNLVLVMHASGILVPPPAPPSSPGGLITDSRDEEQRLMWNETLDRMTPFIPGFLEDLIPSPPPPTSSTSAPPLNIKTSDSISTAEPTLAPPLI</sequence>
<feature type="compositionally biased region" description="Polar residues" evidence="1">
    <location>
        <begin position="1464"/>
        <end position="1474"/>
    </location>
</feature>
<dbReference type="SUPFAM" id="SSF48371">
    <property type="entry name" value="ARM repeat"/>
    <property type="match status" value="1"/>
</dbReference>
<dbReference type="EMBL" id="MU128921">
    <property type="protein sequence ID" value="KAF9518905.1"/>
    <property type="molecule type" value="Genomic_DNA"/>
</dbReference>
<evidence type="ECO:0000256" key="1">
    <source>
        <dbReference type="SAM" id="MobiDB-lite"/>
    </source>
</evidence>
<keyword evidence="4" id="KW-1185">Reference proteome</keyword>
<dbReference type="InterPro" id="IPR032691">
    <property type="entry name" value="Mon2/Sec7/BIG1-like_HUS"/>
</dbReference>
<evidence type="ECO:0000313" key="4">
    <source>
        <dbReference type="Proteomes" id="UP000886523"/>
    </source>
</evidence>
<feature type="compositionally biased region" description="Basic and acidic residues" evidence="1">
    <location>
        <begin position="53"/>
        <end position="66"/>
    </location>
</feature>
<dbReference type="CDD" id="cd00171">
    <property type="entry name" value="Sec7"/>
    <property type="match status" value="1"/>
</dbReference>
<dbReference type="GO" id="GO:0016192">
    <property type="term" value="P:vesicle-mediated transport"/>
    <property type="evidence" value="ECO:0007669"/>
    <property type="project" value="UniProtKB-ARBA"/>
</dbReference>
<reference evidence="3" key="1">
    <citation type="journal article" date="2020" name="Nat. Commun.">
        <title>Large-scale genome sequencing of mycorrhizal fungi provides insights into the early evolution of symbiotic traits.</title>
        <authorList>
            <person name="Miyauchi S."/>
            <person name="Kiss E."/>
            <person name="Kuo A."/>
            <person name="Drula E."/>
            <person name="Kohler A."/>
            <person name="Sanchez-Garcia M."/>
            <person name="Morin E."/>
            <person name="Andreopoulos B."/>
            <person name="Barry K.W."/>
            <person name="Bonito G."/>
            <person name="Buee M."/>
            <person name="Carver A."/>
            <person name="Chen C."/>
            <person name="Cichocki N."/>
            <person name="Clum A."/>
            <person name="Culley D."/>
            <person name="Crous P.W."/>
            <person name="Fauchery L."/>
            <person name="Girlanda M."/>
            <person name="Hayes R.D."/>
            <person name="Keri Z."/>
            <person name="LaButti K."/>
            <person name="Lipzen A."/>
            <person name="Lombard V."/>
            <person name="Magnuson J."/>
            <person name="Maillard F."/>
            <person name="Murat C."/>
            <person name="Nolan M."/>
            <person name="Ohm R.A."/>
            <person name="Pangilinan J."/>
            <person name="Pereira M.F."/>
            <person name="Perotto S."/>
            <person name="Peter M."/>
            <person name="Pfister S."/>
            <person name="Riley R."/>
            <person name="Sitrit Y."/>
            <person name="Stielow J.B."/>
            <person name="Szollosi G."/>
            <person name="Zifcakova L."/>
            <person name="Stursova M."/>
            <person name="Spatafora J.W."/>
            <person name="Tedersoo L."/>
            <person name="Vaario L.M."/>
            <person name="Yamada A."/>
            <person name="Yan M."/>
            <person name="Wang P."/>
            <person name="Xu J."/>
            <person name="Bruns T."/>
            <person name="Baldrian P."/>
            <person name="Vilgalys R."/>
            <person name="Dunand C."/>
            <person name="Henrissat B."/>
            <person name="Grigoriev I.V."/>
            <person name="Hibbett D."/>
            <person name="Nagy L.G."/>
            <person name="Martin F.M."/>
        </authorList>
    </citation>
    <scope>NUCLEOTIDE SEQUENCE</scope>
    <source>
        <strain evidence="3">UP504</strain>
    </source>
</reference>
<dbReference type="PANTHER" id="PTHR10663">
    <property type="entry name" value="GUANYL-NUCLEOTIDE EXCHANGE FACTOR"/>
    <property type="match status" value="1"/>
</dbReference>
<dbReference type="InterPro" id="IPR035999">
    <property type="entry name" value="Sec7_dom_sf"/>
</dbReference>
<evidence type="ECO:0000313" key="3">
    <source>
        <dbReference type="EMBL" id="KAF9518905.1"/>
    </source>
</evidence>
<proteinExistence type="predicted"/>
<dbReference type="Pfam" id="PF01369">
    <property type="entry name" value="Sec7"/>
    <property type="match status" value="1"/>
</dbReference>
<dbReference type="InterPro" id="IPR023394">
    <property type="entry name" value="Sec7_C_sf"/>
</dbReference>
<dbReference type="PROSITE" id="PS50190">
    <property type="entry name" value="SEC7"/>
    <property type="match status" value="1"/>
</dbReference>